<dbReference type="Gene3D" id="3.90.79.10">
    <property type="entry name" value="Nucleoside Triphosphate Pyrophosphohydrolase"/>
    <property type="match status" value="1"/>
</dbReference>
<keyword evidence="7" id="KW-0479">Metal-binding</keyword>
<evidence type="ECO:0000256" key="8">
    <source>
        <dbReference type="ARBA" id="ARBA00022763"/>
    </source>
</evidence>
<proteinExistence type="inferred from homology"/>
<keyword evidence="13 14" id="KW-0326">Glycosidase</keyword>
<reference evidence="16" key="1">
    <citation type="submission" date="2022-07" db="EMBL/GenBank/DDBJ databases">
        <title>Genome sequencing of Photobacterium atrarenae GJH2-4.</title>
        <authorList>
            <person name="Park S.-J."/>
        </authorList>
    </citation>
    <scope>NUCLEOTIDE SEQUENCE</scope>
    <source>
        <strain evidence="16">GJH2-4</strain>
    </source>
</reference>
<dbReference type="SUPFAM" id="SSF55811">
    <property type="entry name" value="Nudix"/>
    <property type="match status" value="1"/>
</dbReference>
<evidence type="ECO:0000256" key="11">
    <source>
        <dbReference type="ARBA" id="ARBA00023014"/>
    </source>
</evidence>
<evidence type="ECO:0000256" key="1">
    <source>
        <dbReference type="ARBA" id="ARBA00000843"/>
    </source>
</evidence>
<keyword evidence="6" id="KW-0004">4Fe-4S</keyword>
<evidence type="ECO:0000256" key="13">
    <source>
        <dbReference type="ARBA" id="ARBA00023295"/>
    </source>
</evidence>
<dbReference type="Pfam" id="PF14815">
    <property type="entry name" value="NUDIX_4"/>
    <property type="match status" value="1"/>
</dbReference>
<dbReference type="InterPro" id="IPR015797">
    <property type="entry name" value="NUDIX_hydrolase-like_dom_sf"/>
</dbReference>
<organism evidence="16 17">
    <name type="scientific">Photobacterium atrarenae</name>
    <dbReference type="NCBI Taxonomy" id="865757"/>
    <lineage>
        <taxon>Bacteria</taxon>
        <taxon>Pseudomonadati</taxon>
        <taxon>Pseudomonadota</taxon>
        <taxon>Gammaproteobacteria</taxon>
        <taxon>Vibrionales</taxon>
        <taxon>Vibrionaceae</taxon>
        <taxon>Photobacterium</taxon>
    </lineage>
</organism>
<accession>A0ABY5GFT8</accession>
<dbReference type="EC" id="3.2.2.31" evidence="4 14"/>
<dbReference type="InterPro" id="IPR003265">
    <property type="entry name" value="HhH-GPD_domain"/>
</dbReference>
<feature type="domain" description="HhH-GPD" evidence="15">
    <location>
        <begin position="44"/>
        <end position="195"/>
    </location>
</feature>
<evidence type="ECO:0000313" key="16">
    <source>
        <dbReference type="EMBL" id="UTV28133.1"/>
    </source>
</evidence>
<dbReference type="InterPro" id="IPR004036">
    <property type="entry name" value="Endonuclease-III-like_CS2"/>
</dbReference>
<evidence type="ECO:0000313" key="17">
    <source>
        <dbReference type="Proteomes" id="UP001057998"/>
    </source>
</evidence>
<gene>
    <name evidence="16" type="primary">mutY</name>
    <name evidence="16" type="ORF">NNL38_02165</name>
</gene>
<evidence type="ECO:0000256" key="7">
    <source>
        <dbReference type="ARBA" id="ARBA00022723"/>
    </source>
</evidence>
<keyword evidence="10 14" id="KW-0408">Iron</keyword>
<evidence type="ECO:0000256" key="9">
    <source>
        <dbReference type="ARBA" id="ARBA00022801"/>
    </source>
</evidence>
<dbReference type="Proteomes" id="UP001057998">
    <property type="component" value="Chromosome 1"/>
</dbReference>
<dbReference type="InterPro" id="IPR029119">
    <property type="entry name" value="MutY_C"/>
</dbReference>
<dbReference type="CDD" id="cd00056">
    <property type="entry name" value="ENDO3c"/>
    <property type="match status" value="1"/>
</dbReference>
<dbReference type="RefSeq" id="WP_255389390.1">
    <property type="nucleotide sequence ID" value="NZ_CP101508.1"/>
</dbReference>
<dbReference type="Gene3D" id="1.10.340.30">
    <property type="entry name" value="Hypothetical protein, domain 2"/>
    <property type="match status" value="1"/>
</dbReference>
<dbReference type="InterPro" id="IPR023170">
    <property type="entry name" value="HhH_base_excis_C"/>
</dbReference>
<evidence type="ECO:0000256" key="6">
    <source>
        <dbReference type="ARBA" id="ARBA00022485"/>
    </source>
</evidence>
<dbReference type="Gene3D" id="1.10.1670.10">
    <property type="entry name" value="Helix-hairpin-Helix base-excision DNA repair enzymes (C-terminal)"/>
    <property type="match status" value="1"/>
</dbReference>
<evidence type="ECO:0000256" key="10">
    <source>
        <dbReference type="ARBA" id="ARBA00023004"/>
    </source>
</evidence>
<dbReference type="InterPro" id="IPR000445">
    <property type="entry name" value="HhH_motif"/>
</dbReference>
<keyword evidence="17" id="KW-1185">Reference proteome</keyword>
<comment type="function">
    <text evidence="2">Adenine glycosylase active on G-A mispairs. MutY also corrects error-prone DNA synthesis past GO lesions which are due to the oxidatively damaged form of guanine: 7,8-dihydro-8-oxoguanine (8-oxo-dGTP).</text>
</comment>
<keyword evidence="12" id="KW-0234">DNA repair</keyword>
<evidence type="ECO:0000256" key="4">
    <source>
        <dbReference type="ARBA" id="ARBA00012045"/>
    </source>
</evidence>
<keyword evidence="11" id="KW-0411">Iron-sulfur</keyword>
<dbReference type="PANTHER" id="PTHR42944:SF1">
    <property type="entry name" value="ADENINE DNA GLYCOSYLASE"/>
    <property type="match status" value="1"/>
</dbReference>
<dbReference type="EMBL" id="CP101508">
    <property type="protein sequence ID" value="UTV28133.1"/>
    <property type="molecule type" value="Genomic_DNA"/>
</dbReference>
<evidence type="ECO:0000256" key="3">
    <source>
        <dbReference type="ARBA" id="ARBA00008343"/>
    </source>
</evidence>
<dbReference type="PANTHER" id="PTHR42944">
    <property type="entry name" value="ADENINE DNA GLYCOSYLASE"/>
    <property type="match status" value="1"/>
</dbReference>
<evidence type="ECO:0000259" key="15">
    <source>
        <dbReference type="SMART" id="SM00478"/>
    </source>
</evidence>
<dbReference type="SMART" id="SM00478">
    <property type="entry name" value="ENDO3c"/>
    <property type="match status" value="1"/>
</dbReference>
<dbReference type="InterPro" id="IPR005760">
    <property type="entry name" value="A/G_AdeGlyc_MutY"/>
</dbReference>
<dbReference type="Pfam" id="PF00633">
    <property type="entry name" value="HHH"/>
    <property type="match status" value="1"/>
</dbReference>
<comment type="similarity">
    <text evidence="3 14">Belongs to the Nth/MutY family.</text>
</comment>
<dbReference type="NCBIfam" id="TIGR01084">
    <property type="entry name" value="mutY"/>
    <property type="match status" value="1"/>
</dbReference>
<keyword evidence="9" id="KW-0378">Hydrolase</keyword>
<name>A0ABY5GFT8_9GAMM</name>
<comment type="catalytic activity">
    <reaction evidence="1 14">
        <text>Hydrolyzes free adenine bases from 7,8-dihydro-8-oxoguanine:adenine mismatched double-stranded DNA, leaving an apurinic site.</text>
        <dbReference type="EC" id="3.2.2.31"/>
    </reaction>
</comment>
<evidence type="ECO:0000256" key="2">
    <source>
        <dbReference type="ARBA" id="ARBA00002933"/>
    </source>
</evidence>
<keyword evidence="8 14" id="KW-0227">DNA damage</keyword>
<dbReference type="InterPro" id="IPR011257">
    <property type="entry name" value="DNA_glycosylase"/>
</dbReference>
<dbReference type="SUPFAM" id="SSF48150">
    <property type="entry name" value="DNA-glycosylase"/>
    <property type="match status" value="1"/>
</dbReference>
<evidence type="ECO:0000256" key="5">
    <source>
        <dbReference type="ARBA" id="ARBA00022023"/>
    </source>
</evidence>
<dbReference type="CDD" id="cd03431">
    <property type="entry name" value="NUDIX_DNA_Glycosylase_C-MutY"/>
    <property type="match status" value="1"/>
</dbReference>
<comment type="cofactor">
    <cofactor evidence="14">
        <name>[4Fe-4S] cluster</name>
        <dbReference type="ChEBI" id="CHEBI:49883"/>
    </cofactor>
    <text evidence="14">Binds 1 [4Fe-4S] cluster.</text>
</comment>
<evidence type="ECO:0000256" key="12">
    <source>
        <dbReference type="ARBA" id="ARBA00023204"/>
    </source>
</evidence>
<protein>
    <recommendedName>
        <fullName evidence="5 14">Adenine DNA glycosylase</fullName>
        <ecNumber evidence="4 14">3.2.2.31</ecNumber>
    </recommendedName>
</protein>
<dbReference type="PROSITE" id="PS01155">
    <property type="entry name" value="ENDONUCLEASE_III_2"/>
    <property type="match status" value="1"/>
</dbReference>
<dbReference type="Pfam" id="PF00730">
    <property type="entry name" value="HhH-GPD"/>
    <property type="match status" value="1"/>
</dbReference>
<sequence>MMHPPLTPTDFQQRLISWQQTHGRHDLPWQQDPTPYRVLVSEIMLQQTQVATVIPYFERWMASFPTIEALAAASEDEVMSHWQGLGYYSRARNLRKAALYITEECGGQFPDQVETLLKIPGVGRYTAGAIASFAYNTYGPIVDGNVKRLFCRFFGIEGVPGTTQVDKTLWHLAETYTPNQSNRAFAQGLLDMGATVCKPKNPTCDDCSFQPECIAYQSNRVDQLPTPKPKKTIPTRTGQFLWIESNGKLLLEKRADNGIWGALWCLPQIHLEPEQLGEHVQLKGSFKHTFTHYKLDAKVWHVDRLGEQADNQQWFPFDACAELGLPTPIRKFLTRNAPQSA</sequence>
<dbReference type="InterPro" id="IPR044298">
    <property type="entry name" value="MIG/MutY"/>
</dbReference>
<evidence type="ECO:0000256" key="14">
    <source>
        <dbReference type="RuleBase" id="RU365096"/>
    </source>
</evidence>